<organism evidence="1">
    <name type="scientific">marine metagenome</name>
    <dbReference type="NCBI Taxonomy" id="408172"/>
    <lineage>
        <taxon>unclassified sequences</taxon>
        <taxon>metagenomes</taxon>
        <taxon>ecological metagenomes</taxon>
    </lineage>
</organism>
<dbReference type="AlphaFoldDB" id="A0A382H5X1"/>
<dbReference type="EMBL" id="UINC01059368">
    <property type="protein sequence ID" value="SVB82694.1"/>
    <property type="molecule type" value="Genomic_DNA"/>
</dbReference>
<reference evidence="1" key="1">
    <citation type="submission" date="2018-05" db="EMBL/GenBank/DDBJ databases">
        <authorList>
            <person name="Lanie J.A."/>
            <person name="Ng W.-L."/>
            <person name="Kazmierczak K.M."/>
            <person name="Andrzejewski T.M."/>
            <person name="Davidsen T.M."/>
            <person name="Wayne K.J."/>
            <person name="Tettelin H."/>
            <person name="Glass J.I."/>
            <person name="Rusch D."/>
            <person name="Podicherti R."/>
            <person name="Tsui H.-C.T."/>
            <person name="Winkler M.E."/>
        </authorList>
    </citation>
    <scope>NUCLEOTIDE SEQUENCE</scope>
</reference>
<gene>
    <name evidence="1" type="ORF">METZ01_LOCUS235548</name>
</gene>
<proteinExistence type="predicted"/>
<protein>
    <submittedName>
        <fullName evidence="1">Uncharacterized protein</fullName>
    </submittedName>
</protein>
<name>A0A382H5X1_9ZZZZ</name>
<sequence length="74" mass="8618">MKLNAGRGFRPEVSDPRCTGTCLQYESKQKWGESRYADGQKFCLTCHVFMKINKNICPCCKYELRTKPVNPRKK</sequence>
<accession>A0A382H5X1</accession>
<evidence type="ECO:0000313" key="1">
    <source>
        <dbReference type="EMBL" id="SVB82694.1"/>
    </source>
</evidence>